<organism evidence="2 3">
    <name type="scientific">Cognatishimia activa</name>
    <dbReference type="NCBI Taxonomy" id="1715691"/>
    <lineage>
        <taxon>Bacteria</taxon>
        <taxon>Pseudomonadati</taxon>
        <taxon>Pseudomonadota</taxon>
        <taxon>Alphaproteobacteria</taxon>
        <taxon>Rhodobacterales</taxon>
        <taxon>Paracoccaceae</taxon>
        <taxon>Cognatishimia</taxon>
    </lineage>
</organism>
<sequence length="259" mass="27498">MTKILIIESNTPEMNAVGGIACGGFLRTILGLRPTTEVHVASPYGGKLRRGVFDDVDGVIFSGSGVAWSTDAPEAAGLRKAMEAAFTAERPVWGSCNGLQLAAVVLGGKVGESPKGHEVGLALDLAMTEAGGAHPMMAGRDASFAVPCVHRDEVQELPEGAVLLASNDHSPVQAMVYEKDGVDFWGTQYHPELSASEVGTYLNRGIFEGHRHMQRDLLSADFDPQAAARLGAPEGALTLDTRARELLNWLDHVEAKRAA</sequence>
<dbReference type="InterPro" id="IPR044992">
    <property type="entry name" value="ChyE-like"/>
</dbReference>
<dbReference type="RefSeq" id="WP_209357443.1">
    <property type="nucleotide sequence ID" value="NZ_CP060010.1"/>
</dbReference>
<dbReference type="SUPFAM" id="SSF52317">
    <property type="entry name" value="Class I glutamine amidotransferase-like"/>
    <property type="match status" value="1"/>
</dbReference>
<dbReference type="InterPro" id="IPR017926">
    <property type="entry name" value="GATASE"/>
</dbReference>
<dbReference type="CDD" id="cd01741">
    <property type="entry name" value="GATase1_1"/>
    <property type="match status" value="1"/>
</dbReference>
<dbReference type="GO" id="GO:0005829">
    <property type="term" value="C:cytosol"/>
    <property type="evidence" value="ECO:0007669"/>
    <property type="project" value="TreeGrafter"/>
</dbReference>
<keyword evidence="2" id="KW-0315">Glutamine amidotransferase</keyword>
<evidence type="ECO:0000313" key="3">
    <source>
        <dbReference type="Proteomes" id="UP000665026"/>
    </source>
</evidence>
<reference evidence="2" key="1">
    <citation type="submission" date="2020-07" db="EMBL/GenBank/DDBJ databases">
        <title>Genome sequences of bacteria associated with the marine, planktonic diatom Thalassiosira profunda strain ECT2AJA-044.</title>
        <authorList>
            <person name="Gargas C.B."/>
            <person name="Roberts W.R."/>
            <person name="Alverson A.J."/>
        </authorList>
    </citation>
    <scope>NUCLEOTIDE SEQUENCE</scope>
    <source>
        <strain evidence="2">ECT2AJA-044</strain>
    </source>
</reference>
<evidence type="ECO:0000313" key="2">
    <source>
        <dbReference type="EMBL" id="QTN36745.1"/>
    </source>
</evidence>
<proteinExistence type="predicted"/>
<protein>
    <submittedName>
        <fullName evidence="2">Type 1 glutamine amidotransferase</fullName>
    </submittedName>
</protein>
<dbReference type="PANTHER" id="PTHR42695:SF5">
    <property type="entry name" value="GLUTAMINE AMIDOTRANSFERASE YLR126C-RELATED"/>
    <property type="match status" value="1"/>
</dbReference>
<dbReference type="PROSITE" id="PS51273">
    <property type="entry name" value="GATASE_TYPE_1"/>
    <property type="match status" value="1"/>
</dbReference>
<feature type="domain" description="Glutamine amidotransferase" evidence="1">
    <location>
        <begin position="54"/>
        <end position="201"/>
    </location>
</feature>
<dbReference type="Pfam" id="PF00117">
    <property type="entry name" value="GATase"/>
    <property type="match status" value="1"/>
</dbReference>
<evidence type="ECO:0000259" key="1">
    <source>
        <dbReference type="Pfam" id="PF00117"/>
    </source>
</evidence>
<dbReference type="Gene3D" id="3.40.50.880">
    <property type="match status" value="1"/>
</dbReference>
<dbReference type="EMBL" id="CP060010">
    <property type="protein sequence ID" value="QTN36745.1"/>
    <property type="molecule type" value="Genomic_DNA"/>
</dbReference>
<dbReference type="PANTHER" id="PTHR42695">
    <property type="entry name" value="GLUTAMINE AMIDOTRANSFERASE YLR126C-RELATED"/>
    <property type="match status" value="1"/>
</dbReference>
<dbReference type="Proteomes" id="UP000665026">
    <property type="component" value="Chromosome"/>
</dbReference>
<dbReference type="KEGG" id="cact:HZ995_04285"/>
<dbReference type="InterPro" id="IPR029062">
    <property type="entry name" value="Class_I_gatase-like"/>
</dbReference>
<gene>
    <name evidence="2" type="ORF">HZ995_04285</name>
</gene>
<name>A0A975I8A5_9RHOB</name>
<dbReference type="AlphaFoldDB" id="A0A975I8A5"/>
<accession>A0A975I8A5</accession>